<dbReference type="Gene3D" id="3.30.200.20">
    <property type="entry name" value="Phosphorylase Kinase, domain 1"/>
    <property type="match status" value="1"/>
</dbReference>
<dbReference type="SUPFAM" id="SSF56112">
    <property type="entry name" value="Protein kinase-like (PK-like)"/>
    <property type="match status" value="1"/>
</dbReference>
<dbReference type="RefSeq" id="WP_045984831.1">
    <property type="nucleotide sequence ID" value="NZ_CP063051.1"/>
</dbReference>
<comment type="caution">
    <text evidence="2">The sequence shown here is derived from an EMBL/GenBank/DDBJ whole genome shotgun (WGS) entry which is preliminary data.</text>
</comment>
<dbReference type="EMBL" id="JXXR01000001">
    <property type="protein sequence ID" value="KJY77855.1"/>
    <property type="molecule type" value="Genomic_DNA"/>
</dbReference>
<feature type="domain" description="ABC1 atypical kinase-like" evidence="1">
    <location>
        <begin position="78"/>
        <end position="187"/>
    </location>
</feature>
<protein>
    <submittedName>
        <fullName evidence="2">Phosphotransferase</fullName>
    </submittedName>
</protein>
<reference evidence="2" key="1">
    <citation type="journal article" date="2015" name="BMC Genomics">
        <title>Genome mining reveals unlocked bioactive potential of marine Gram-negative bacteria.</title>
        <authorList>
            <person name="Machado H."/>
            <person name="Sonnenschein E.C."/>
            <person name="Melchiorsen J."/>
            <person name="Gram L."/>
        </authorList>
    </citation>
    <scope>NUCLEOTIDE SEQUENCE</scope>
    <source>
        <strain evidence="2">S2052</strain>
    </source>
</reference>
<name>A0A7Y4BRH7_9VIBR</name>
<evidence type="ECO:0000313" key="2">
    <source>
        <dbReference type="EMBL" id="KJY77855.1"/>
    </source>
</evidence>
<dbReference type="Pfam" id="PF03109">
    <property type="entry name" value="ABC1"/>
    <property type="match status" value="1"/>
</dbReference>
<dbReference type="AlphaFoldDB" id="A0A7Y4BRH7"/>
<gene>
    <name evidence="2" type="ORF">TW71_02140</name>
</gene>
<evidence type="ECO:0000259" key="1">
    <source>
        <dbReference type="Pfam" id="PF03109"/>
    </source>
</evidence>
<dbReference type="InterPro" id="IPR004147">
    <property type="entry name" value="ABC1_dom"/>
</dbReference>
<dbReference type="InterPro" id="IPR011009">
    <property type="entry name" value="Kinase-like_dom_sf"/>
</dbReference>
<keyword evidence="2" id="KW-0808">Transferase</keyword>
<dbReference type="GO" id="GO:0016740">
    <property type="term" value="F:transferase activity"/>
    <property type="evidence" value="ECO:0007669"/>
    <property type="project" value="UniProtKB-KW"/>
</dbReference>
<sequence>MNARQKAQQDFDLSGEPLIVGDKSRCPLPPEILVELTYESPYVVKIVDSGLTAEVFHLRINGRDYNMKKRRPAAKVKNLDGQYSFLNEVQRRQRFQQLREDPATSALFQNIVPTLYADYRLGFMISPWIEGEHVQMLTPSVIKQLFNTLEACEQHGLMEWDLCSGNLLVDKVGKLWLFDFGYMYPFDPLSELNSNGLSDPLFHFVERFETRFFFGWLLEQNLSSAHQLSLYESVKQLGLESYQRKIQWLTSKAALPEVITHFQIIAQRWKAALDNEQALSQQFKLEAFRSYVLDIEDDLHGQSCTPATLKKIDVVQEEIEHGYEYLAEHGGLFYGNADKSQQELLEDYAKKYQLALNYQIK</sequence>
<organism evidence="2">
    <name type="scientific">Vibrio coralliilyticus</name>
    <dbReference type="NCBI Taxonomy" id="190893"/>
    <lineage>
        <taxon>Bacteria</taxon>
        <taxon>Pseudomonadati</taxon>
        <taxon>Pseudomonadota</taxon>
        <taxon>Gammaproteobacteria</taxon>
        <taxon>Vibrionales</taxon>
        <taxon>Vibrionaceae</taxon>
        <taxon>Vibrio</taxon>
    </lineage>
</organism>
<proteinExistence type="predicted"/>
<accession>A0A7Y4BRH7</accession>
<dbReference type="Gene3D" id="1.10.510.10">
    <property type="entry name" value="Transferase(Phosphotransferase) domain 1"/>
    <property type="match status" value="1"/>
</dbReference>